<evidence type="ECO:0000313" key="2">
    <source>
        <dbReference type="EMBL" id="KAL1502908.1"/>
    </source>
</evidence>
<feature type="region of interest" description="Disordered" evidence="1">
    <location>
        <begin position="115"/>
        <end position="141"/>
    </location>
</feature>
<feature type="compositionally biased region" description="Basic and acidic residues" evidence="1">
    <location>
        <begin position="131"/>
        <end position="141"/>
    </location>
</feature>
<comment type="caution">
    <text evidence="2">The sequence shown here is derived from an EMBL/GenBank/DDBJ whole genome shotgun (WGS) entry which is preliminary data.</text>
</comment>
<evidence type="ECO:0000256" key="1">
    <source>
        <dbReference type="SAM" id="MobiDB-lite"/>
    </source>
</evidence>
<keyword evidence="3" id="KW-1185">Reference proteome</keyword>
<evidence type="ECO:0000313" key="3">
    <source>
        <dbReference type="Proteomes" id="UP001515480"/>
    </source>
</evidence>
<sequence length="269" mass="28923">MAEASPAPPPAAAAAEALEETTPLPQIEPLPALHPPLHQMLEQLQQHLALPADLLPPALVDEAARLLAVAPHGSLLLRAQACHAALFGDPSAPPLVRGAPIAVAVGVRIGAPLVGQSAAPPPAAAEEEEEARPTRPSREPAARRLVCETRGTSYESFRGEWQLCREAPQFNQRPHYTHAVGGTPIVAHLFHCRDPHHGVPRWVIGPTPGDNNGWGFCESAAMLPTHELPDWNLWDGTSWHSGCDLRFILPDRRASREVKPLNSALCVIC</sequence>
<dbReference type="EMBL" id="JBGBPQ010000022">
    <property type="protein sequence ID" value="KAL1502908.1"/>
    <property type="molecule type" value="Genomic_DNA"/>
</dbReference>
<name>A0AB34IN17_PRYPA</name>
<accession>A0AB34IN17</accession>
<dbReference type="Proteomes" id="UP001515480">
    <property type="component" value="Unassembled WGS sequence"/>
</dbReference>
<reference evidence="2 3" key="1">
    <citation type="journal article" date="2024" name="Science">
        <title>Giant polyketide synthase enzymes in the biosynthesis of giant marine polyether toxins.</title>
        <authorList>
            <person name="Fallon T.R."/>
            <person name="Shende V.V."/>
            <person name="Wierzbicki I.H."/>
            <person name="Pendleton A.L."/>
            <person name="Watervoot N.F."/>
            <person name="Auber R.P."/>
            <person name="Gonzalez D.J."/>
            <person name="Wisecaver J.H."/>
            <person name="Moore B.S."/>
        </authorList>
    </citation>
    <scope>NUCLEOTIDE SEQUENCE [LARGE SCALE GENOMIC DNA]</scope>
    <source>
        <strain evidence="2 3">12B1</strain>
    </source>
</reference>
<gene>
    <name evidence="2" type="ORF">AB1Y20_010981</name>
</gene>
<dbReference type="AlphaFoldDB" id="A0AB34IN17"/>
<proteinExistence type="predicted"/>
<organism evidence="2 3">
    <name type="scientific">Prymnesium parvum</name>
    <name type="common">Toxic golden alga</name>
    <dbReference type="NCBI Taxonomy" id="97485"/>
    <lineage>
        <taxon>Eukaryota</taxon>
        <taxon>Haptista</taxon>
        <taxon>Haptophyta</taxon>
        <taxon>Prymnesiophyceae</taxon>
        <taxon>Prymnesiales</taxon>
        <taxon>Prymnesiaceae</taxon>
        <taxon>Prymnesium</taxon>
    </lineage>
</organism>
<protein>
    <submittedName>
        <fullName evidence="2">Uncharacterized protein</fullName>
    </submittedName>
</protein>